<dbReference type="Gene3D" id="1.10.3720.10">
    <property type="entry name" value="MetI-like"/>
    <property type="match status" value="1"/>
</dbReference>
<comment type="caution">
    <text evidence="10">The sequence shown here is derived from an EMBL/GenBank/DDBJ whole genome shotgun (WGS) entry which is preliminary data.</text>
</comment>
<sequence length="362" mass="38747">MNPDVTVTPPPEGGHDVPETKQEQGKSQGQLIRRRFMANKLALVSIVVLGLVALLGITSLGVGPIPGWWKWGYAEAPPLQNGGGRPTLELWPFSLGDHPFGQHRTGKDYFAMVMRGIQNSFLAVFIMGAIATVLGSVVGALAGYYRGWVDAILMRMTDLVIVVPVLVLGAVIGRGFGANGVVILSIFLGLVLWTGLARLVRAEFLSLREREFVDAARVAGASDARIIFKHIFPNAIGVVIVTSTLVMASAILLEAALSFLNLGVKPPDVSLGYLISENSAAFKNRPYLFWWPGLFIILIALSINFIGDGLRDAFDPRQTRFNARKTVDRDAPVAAVDLDTKSTDASGAADGRGTGGPGEGRS</sequence>
<keyword evidence="6 7" id="KW-0472">Membrane</keyword>
<evidence type="ECO:0000256" key="2">
    <source>
        <dbReference type="ARBA" id="ARBA00022448"/>
    </source>
</evidence>
<dbReference type="RefSeq" id="WP_315733373.1">
    <property type="nucleotide sequence ID" value="NZ_JAVYII010000005.1"/>
</dbReference>
<dbReference type="InterPro" id="IPR050366">
    <property type="entry name" value="BP-dependent_transpt_permease"/>
</dbReference>
<dbReference type="InterPro" id="IPR000515">
    <property type="entry name" value="MetI-like"/>
</dbReference>
<evidence type="ECO:0000256" key="3">
    <source>
        <dbReference type="ARBA" id="ARBA00022475"/>
    </source>
</evidence>
<keyword evidence="2 7" id="KW-0813">Transport</keyword>
<dbReference type="CDD" id="cd06261">
    <property type="entry name" value="TM_PBP2"/>
    <property type="match status" value="1"/>
</dbReference>
<protein>
    <submittedName>
        <fullName evidence="10">ABC transporter permease</fullName>
    </submittedName>
</protein>
<feature type="transmembrane region" description="Helical" evidence="7">
    <location>
        <begin position="178"/>
        <end position="200"/>
    </location>
</feature>
<gene>
    <name evidence="10" type="ORF">RDV89_12455</name>
</gene>
<comment type="similarity">
    <text evidence="7">Belongs to the binding-protein-dependent transport system permease family.</text>
</comment>
<dbReference type="Proteomes" id="UP001268542">
    <property type="component" value="Unassembled WGS sequence"/>
</dbReference>
<feature type="compositionally biased region" description="Gly residues" evidence="8">
    <location>
        <begin position="350"/>
        <end position="362"/>
    </location>
</feature>
<keyword evidence="11" id="KW-1185">Reference proteome</keyword>
<evidence type="ECO:0000256" key="1">
    <source>
        <dbReference type="ARBA" id="ARBA00004651"/>
    </source>
</evidence>
<dbReference type="EMBL" id="JAVYII010000005">
    <property type="protein sequence ID" value="MDT9593886.1"/>
    <property type="molecule type" value="Genomic_DNA"/>
</dbReference>
<dbReference type="PANTHER" id="PTHR43386:SF1">
    <property type="entry name" value="D,D-DIPEPTIDE TRANSPORT SYSTEM PERMEASE PROTEIN DDPC-RELATED"/>
    <property type="match status" value="1"/>
</dbReference>
<feature type="transmembrane region" description="Helical" evidence="7">
    <location>
        <begin position="235"/>
        <end position="260"/>
    </location>
</feature>
<dbReference type="Pfam" id="PF00528">
    <property type="entry name" value="BPD_transp_1"/>
    <property type="match status" value="1"/>
</dbReference>
<accession>A0ABU3PYB0</accession>
<feature type="compositionally biased region" description="Basic and acidic residues" evidence="8">
    <location>
        <begin position="13"/>
        <end position="24"/>
    </location>
</feature>
<dbReference type="Pfam" id="PF12911">
    <property type="entry name" value="OppC_N"/>
    <property type="match status" value="1"/>
</dbReference>
<evidence type="ECO:0000256" key="4">
    <source>
        <dbReference type="ARBA" id="ARBA00022692"/>
    </source>
</evidence>
<feature type="region of interest" description="Disordered" evidence="8">
    <location>
        <begin position="1"/>
        <end position="28"/>
    </location>
</feature>
<feature type="transmembrane region" description="Helical" evidence="7">
    <location>
        <begin position="41"/>
        <end position="62"/>
    </location>
</feature>
<dbReference type="PANTHER" id="PTHR43386">
    <property type="entry name" value="OLIGOPEPTIDE TRANSPORT SYSTEM PERMEASE PROTEIN APPC"/>
    <property type="match status" value="1"/>
</dbReference>
<evidence type="ECO:0000259" key="9">
    <source>
        <dbReference type="PROSITE" id="PS50928"/>
    </source>
</evidence>
<dbReference type="SUPFAM" id="SSF161098">
    <property type="entry name" value="MetI-like"/>
    <property type="match status" value="1"/>
</dbReference>
<comment type="subcellular location">
    <subcellularLocation>
        <location evidence="1 7">Cell membrane</location>
        <topology evidence="1 7">Multi-pass membrane protein</topology>
    </subcellularLocation>
</comment>
<evidence type="ECO:0000256" key="5">
    <source>
        <dbReference type="ARBA" id="ARBA00022989"/>
    </source>
</evidence>
<dbReference type="PROSITE" id="PS50928">
    <property type="entry name" value="ABC_TM1"/>
    <property type="match status" value="1"/>
</dbReference>
<keyword evidence="4 7" id="KW-0812">Transmembrane</keyword>
<evidence type="ECO:0000256" key="6">
    <source>
        <dbReference type="ARBA" id="ARBA00023136"/>
    </source>
</evidence>
<keyword evidence="3" id="KW-1003">Cell membrane</keyword>
<dbReference type="InterPro" id="IPR035906">
    <property type="entry name" value="MetI-like_sf"/>
</dbReference>
<evidence type="ECO:0000313" key="10">
    <source>
        <dbReference type="EMBL" id="MDT9593886.1"/>
    </source>
</evidence>
<feature type="domain" description="ABC transmembrane type-1" evidence="9">
    <location>
        <begin position="117"/>
        <end position="307"/>
    </location>
</feature>
<organism evidence="10 11">
    <name type="scientific">Nocardioides imazamoxiresistens</name>
    <dbReference type="NCBI Taxonomy" id="3231893"/>
    <lineage>
        <taxon>Bacteria</taxon>
        <taxon>Bacillati</taxon>
        <taxon>Actinomycetota</taxon>
        <taxon>Actinomycetes</taxon>
        <taxon>Propionibacteriales</taxon>
        <taxon>Nocardioidaceae</taxon>
        <taxon>Nocardioides</taxon>
    </lineage>
</organism>
<proteinExistence type="inferred from homology"/>
<feature type="transmembrane region" description="Helical" evidence="7">
    <location>
        <begin position="121"/>
        <end position="145"/>
    </location>
</feature>
<evidence type="ECO:0000313" key="11">
    <source>
        <dbReference type="Proteomes" id="UP001268542"/>
    </source>
</evidence>
<feature type="transmembrane region" description="Helical" evidence="7">
    <location>
        <begin position="152"/>
        <end position="172"/>
    </location>
</feature>
<evidence type="ECO:0000256" key="7">
    <source>
        <dbReference type="RuleBase" id="RU363032"/>
    </source>
</evidence>
<name>A0ABU3PYB0_9ACTN</name>
<feature type="transmembrane region" description="Helical" evidence="7">
    <location>
        <begin position="288"/>
        <end position="307"/>
    </location>
</feature>
<reference evidence="10 11" key="1">
    <citation type="submission" date="2023-08" db="EMBL/GenBank/DDBJ databases">
        <title>Nocardioides seae sp. nov., a bacterium isolated from a soil.</title>
        <authorList>
            <person name="Wang X."/>
        </authorList>
    </citation>
    <scope>NUCLEOTIDE SEQUENCE [LARGE SCALE GENOMIC DNA]</scope>
    <source>
        <strain evidence="10 11">YZH12</strain>
    </source>
</reference>
<feature type="region of interest" description="Disordered" evidence="8">
    <location>
        <begin position="334"/>
        <end position="362"/>
    </location>
</feature>
<evidence type="ECO:0000256" key="8">
    <source>
        <dbReference type="SAM" id="MobiDB-lite"/>
    </source>
</evidence>
<dbReference type="InterPro" id="IPR025966">
    <property type="entry name" value="OppC_N"/>
</dbReference>
<keyword evidence="5 7" id="KW-1133">Transmembrane helix</keyword>